<organism evidence="1 2">
    <name type="scientific">Mycena rosella</name>
    <name type="common">Pink bonnet</name>
    <name type="synonym">Agaricus rosellus</name>
    <dbReference type="NCBI Taxonomy" id="1033263"/>
    <lineage>
        <taxon>Eukaryota</taxon>
        <taxon>Fungi</taxon>
        <taxon>Dikarya</taxon>
        <taxon>Basidiomycota</taxon>
        <taxon>Agaricomycotina</taxon>
        <taxon>Agaricomycetes</taxon>
        <taxon>Agaricomycetidae</taxon>
        <taxon>Agaricales</taxon>
        <taxon>Marasmiineae</taxon>
        <taxon>Mycenaceae</taxon>
        <taxon>Mycena</taxon>
    </lineage>
</organism>
<dbReference type="EMBL" id="JARKIE010000217">
    <property type="protein sequence ID" value="KAJ7664967.1"/>
    <property type="molecule type" value="Genomic_DNA"/>
</dbReference>
<sequence>MDIARSHSWAVAMDYDVQQRELAALNPSHNLTGLDANALTIIAMWVAMEAVTSTSSAASSTASAGTLLGPTSVPFAPMTPPPVGLRRKLPSLAVFGVVTPDTSQGTAKSIPQRPVGPQMKRRISWQLWIQSRLTRRVALGHRRFRW</sequence>
<name>A0AAD7G7R6_MYCRO</name>
<evidence type="ECO:0000313" key="2">
    <source>
        <dbReference type="Proteomes" id="UP001221757"/>
    </source>
</evidence>
<dbReference type="AlphaFoldDB" id="A0AAD7G7R6"/>
<accession>A0AAD7G7R6</accession>
<proteinExistence type="predicted"/>
<protein>
    <submittedName>
        <fullName evidence="1">Uncharacterized protein</fullName>
    </submittedName>
</protein>
<evidence type="ECO:0000313" key="1">
    <source>
        <dbReference type="EMBL" id="KAJ7664967.1"/>
    </source>
</evidence>
<comment type="caution">
    <text evidence="1">The sequence shown here is derived from an EMBL/GenBank/DDBJ whole genome shotgun (WGS) entry which is preliminary data.</text>
</comment>
<dbReference type="Proteomes" id="UP001221757">
    <property type="component" value="Unassembled WGS sequence"/>
</dbReference>
<keyword evidence="2" id="KW-1185">Reference proteome</keyword>
<reference evidence="1" key="1">
    <citation type="submission" date="2023-03" db="EMBL/GenBank/DDBJ databases">
        <title>Massive genome expansion in bonnet fungi (Mycena s.s.) driven by repeated elements and novel gene families across ecological guilds.</title>
        <authorList>
            <consortium name="Lawrence Berkeley National Laboratory"/>
            <person name="Harder C.B."/>
            <person name="Miyauchi S."/>
            <person name="Viragh M."/>
            <person name="Kuo A."/>
            <person name="Thoen E."/>
            <person name="Andreopoulos B."/>
            <person name="Lu D."/>
            <person name="Skrede I."/>
            <person name="Drula E."/>
            <person name="Henrissat B."/>
            <person name="Morin E."/>
            <person name="Kohler A."/>
            <person name="Barry K."/>
            <person name="LaButti K."/>
            <person name="Morin E."/>
            <person name="Salamov A."/>
            <person name="Lipzen A."/>
            <person name="Mereny Z."/>
            <person name="Hegedus B."/>
            <person name="Baldrian P."/>
            <person name="Stursova M."/>
            <person name="Weitz H."/>
            <person name="Taylor A."/>
            <person name="Grigoriev I.V."/>
            <person name="Nagy L.G."/>
            <person name="Martin F."/>
            <person name="Kauserud H."/>
        </authorList>
    </citation>
    <scope>NUCLEOTIDE SEQUENCE</scope>
    <source>
        <strain evidence="1">CBHHK067</strain>
    </source>
</reference>
<gene>
    <name evidence="1" type="ORF">B0H17DRAFT_292798</name>
</gene>